<reference evidence="1" key="1">
    <citation type="journal article" date="2021" name="IMA Fungus">
        <title>Genomic characterization of three marine fungi, including Emericellopsis atlantica sp. nov. with signatures of a generalist lifestyle and marine biomass degradation.</title>
        <authorList>
            <person name="Hagestad O.C."/>
            <person name="Hou L."/>
            <person name="Andersen J.H."/>
            <person name="Hansen E.H."/>
            <person name="Altermark B."/>
            <person name="Li C."/>
            <person name="Kuhnert E."/>
            <person name="Cox R.J."/>
            <person name="Crous P.W."/>
            <person name="Spatafora J.W."/>
            <person name="Lail K."/>
            <person name="Amirebrahimi M."/>
            <person name="Lipzen A."/>
            <person name="Pangilinan J."/>
            <person name="Andreopoulos W."/>
            <person name="Hayes R.D."/>
            <person name="Ng V."/>
            <person name="Grigoriev I.V."/>
            <person name="Jackson S.A."/>
            <person name="Sutton T.D.S."/>
            <person name="Dobson A.D.W."/>
            <person name="Rama T."/>
        </authorList>
    </citation>
    <scope>NUCLEOTIDE SEQUENCE</scope>
    <source>
        <strain evidence="1">TRa3180A</strain>
    </source>
</reference>
<accession>A0A9P7ZC30</accession>
<dbReference type="Proteomes" id="UP000887226">
    <property type="component" value="Unassembled WGS sequence"/>
</dbReference>
<protein>
    <submittedName>
        <fullName evidence="1">Uncharacterized protein</fullName>
    </submittedName>
</protein>
<comment type="caution">
    <text evidence="1">The sequence shown here is derived from an EMBL/GenBank/DDBJ whole genome shotgun (WGS) entry which is preliminary data.</text>
</comment>
<name>A0A9P7ZC30_9HELO</name>
<organism evidence="1 2">
    <name type="scientific">Calycina marina</name>
    <dbReference type="NCBI Taxonomy" id="1763456"/>
    <lineage>
        <taxon>Eukaryota</taxon>
        <taxon>Fungi</taxon>
        <taxon>Dikarya</taxon>
        <taxon>Ascomycota</taxon>
        <taxon>Pezizomycotina</taxon>
        <taxon>Leotiomycetes</taxon>
        <taxon>Helotiales</taxon>
        <taxon>Pezizellaceae</taxon>
        <taxon>Calycina</taxon>
    </lineage>
</organism>
<evidence type="ECO:0000313" key="2">
    <source>
        <dbReference type="Proteomes" id="UP000887226"/>
    </source>
</evidence>
<evidence type="ECO:0000313" key="1">
    <source>
        <dbReference type="EMBL" id="KAG9248765.1"/>
    </source>
</evidence>
<dbReference type="OrthoDB" id="5427925at2759"/>
<proteinExistence type="predicted"/>
<gene>
    <name evidence="1" type="ORF">BJ878DRAFT_476132</name>
</gene>
<keyword evidence="2" id="KW-1185">Reference proteome</keyword>
<dbReference type="AlphaFoldDB" id="A0A9P7ZC30"/>
<sequence length="295" mass="32797">MTKPPATDTSWKVVSKNPPLFHRSMGYGAVHEGVGGYGLWKYCSGGKTLPCCDGHLPEPDCHVLVLIGAYFAVVWGLQIATHKVYAVPGLSLFDICGQYRAARPTRPMAYRGFEKGLKYIHKLGYVQGIGAKAAALPYHLQKCELSARDLVIKLSATELPRGDQLMQLLEEYRDFTDDLVEVFHSLLSRGRDSASHLMAMLIGKHNQAFGVNHATEDEIRESAFQLIAEVKDKAGSALVEAEGQLKDLYHITAILDRIGGIATKGRYDLEQVRGDNMSKWRWIMCDLCPCFTEHT</sequence>
<dbReference type="EMBL" id="MU253743">
    <property type="protein sequence ID" value="KAG9248765.1"/>
    <property type="molecule type" value="Genomic_DNA"/>
</dbReference>